<protein>
    <submittedName>
        <fullName evidence="1">Uncharacterized protein</fullName>
    </submittedName>
</protein>
<gene>
    <name evidence="1" type="ORF">JT362_24015</name>
</gene>
<comment type="caution">
    <text evidence="1">The sequence shown here is derived from an EMBL/GenBank/DDBJ whole genome shotgun (WGS) entry which is preliminary data.</text>
</comment>
<keyword evidence="2" id="KW-1185">Reference proteome</keyword>
<organism evidence="1 2">
    <name type="scientific">Actinophytocola gossypii</name>
    <dbReference type="NCBI Taxonomy" id="2812003"/>
    <lineage>
        <taxon>Bacteria</taxon>
        <taxon>Bacillati</taxon>
        <taxon>Actinomycetota</taxon>
        <taxon>Actinomycetes</taxon>
        <taxon>Pseudonocardiales</taxon>
        <taxon>Pseudonocardiaceae</taxon>
    </lineage>
</organism>
<evidence type="ECO:0000313" key="1">
    <source>
        <dbReference type="EMBL" id="MCT2586189.1"/>
    </source>
</evidence>
<proteinExistence type="predicted"/>
<accession>A0ABT2JF82</accession>
<reference evidence="1 2" key="1">
    <citation type="submission" date="2021-02" db="EMBL/GenBank/DDBJ databases">
        <title>Actinophytocola xerophila sp. nov., isolated from soil of cotton cropping field.</title>
        <authorList>
            <person name="Huang R."/>
            <person name="Chen X."/>
            <person name="Ge X."/>
            <person name="Liu W."/>
        </authorList>
    </citation>
    <scope>NUCLEOTIDE SEQUENCE [LARGE SCALE GENOMIC DNA]</scope>
    <source>
        <strain evidence="1 2">S1-96</strain>
    </source>
</reference>
<evidence type="ECO:0000313" key="2">
    <source>
        <dbReference type="Proteomes" id="UP001156441"/>
    </source>
</evidence>
<dbReference type="EMBL" id="JAFFZE010000017">
    <property type="protein sequence ID" value="MCT2586189.1"/>
    <property type="molecule type" value="Genomic_DNA"/>
</dbReference>
<dbReference type="RefSeq" id="WP_260193978.1">
    <property type="nucleotide sequence ID" value="NZ_JAFFZE010000017.1"/>
</dbReference>
<name>A0ABT2JF82_9PSEU</name>
<sequence>MARRTPFAVVLTAVLTALVAVGALVGAAVVRERQAADAPVSSAPAPPSPSPSVGVSGCLVEPCQVLDRVPVAGTTVELVADSGARSGRLRIGGPQSSEVIEVTVTDLGVTLTKSSLQCVARAMSACMVRGEYEGGLAGQVVVGRSGKWSSLTKPFVSSAGYLSLSEVTSTQSGLELVAAQYDCTGAECAGEPVFAQVFAVATGGELGCTDDYDAVEYLPGYPDVTLSGDDLSEC</sequence>
<dbReference type="Proteomes" id="UP001156441">
    <property type="component" value="Unassembled WGS sequence"/>
</dbReference>